<dbReference type="CDD" id="cd07302">
    <property type="entry name" value="CHD"/>
    <property type="match status" value="1"/>
</dbReference>
<dbReference type="SUPFAM" id="SSF52540">
    <property type="entry name" value="P-loop containing nucleoside triphosphate hydrolases"/>
    <property type="match status" value="1"/>
</dbReference>
<dbReference type="SMART" id="SM00044">
    <property type="entry name" value="CYCc"/>
    <property type="match status" value="1"/>
</dbReference>
<feature type="domain" description="Guanylate cyclase" evidence="4">
    <location>
        <begin position="83"/>
        <end position="207"/>
    </location>
</feature>
<dbReference type="SMART" id="SM00454">
    <property type="entry name" value="SAM"/>
    <property type="match status" value="1"/>
</dbReference>
<organism evidence="5 6">
    <name type="scientific">Ruegeria atlantica</name>
    <dbReference type="NCBI Taxonomy" id="81569"/>
    <lineage>
        <taxon>Bacteria</taxon>
        <taxon>Pseudomonadati</taxon>
        <taxon>Pseudomonadota</taxon>
        <taxon>Alphaproteobacteria</taxon>
        <taxon>Rhodobacterales</taxon>
        <taxon>Roseobacteraceae</taxon>
        <taxon>Ruegeria</taxon>
    </lineage>
</organism>
<keyword evidence="1" id="KW-0547">Nucleotide-binding</keyword>
<dbReference type="PANTHER" id="PTHR16305:SF28">
    <property type="entry name" value="GUANYLATE CYCLASE DOMAIN-CONTAINING PROTEIN"/>
    <property type="match status" value="1"/>
</dbReference>
<gene>
    <name evidence="5" type="ORF">GS634_19895</name>
</gene>
<dbReference type="InterPro" id="IPR011990">
    <property type="entry name" value="TPR-like_helical_dom_sf"/>
</dbReference>
<dbReference type="GO" id="GO:0035556">
    <property type="term" value="P:intracellular signal transduction"/>
    <property type="evidence" value="ECO:0007669"/>
    <property type="project" value="InterPro"/>
</dbReference>
<dbReference type="Pfam" id="PF00536">
    <property type="entry name" value="SAM_1"/>
    <property type="match status" value="1"/>
</dbReference>
<evidence type="ECO:0000313" key="6">
    <source>
        <dbReference type="Proteomes" id="UP000597886"/>
    </source>
</evidence>
<dbReference type="SUPFAM" id="SSF48452">
    <property type="entry name" value="TPR-like"/>
    <property type="match status" value="2"/>
</dbReference>
<dbReference type="CDD" id="cd09487">
    <property type="entry name" value="SAM_superfamily"/>
    <property type="match status" value="1"/>
</dbReference>
<dbReference type="InterPro" id="IPR019734">
    <property type="entry name" value="TPR_rpt"/>
</dbReference>
<dbReference type="PROSITE" id="PS50105">
    <property type="entry name" value="SAM_DOMAIN"/>
    <property type="match status" value="1"/>
</dbReference>
<dbReference type="SUPFAM" id="SSF55073">
    <property type="entry name" value="Nucleotide cyclase"/>
    <property type="match status" value="1"/>
</dbReference>
<dbReference type="Proteomes" id="UP000597886">
    <property type="component" value="Unassembled WGS sequence"/>
</dbReference>
<dbReference type="AlphaFoldDB" id="A0AA91BZR3"/>
<dbReference type="PROSITE" id="PS50125">
    <property type="entry name" value="GUANYLATE_CYCLASE_2"/>
    <property type="match status" value="1"/>
</dbReference>
<feature type="domain" description="SAM" evidence="3">
    <location>
        <begin position="1"/>
        <end position="63"/>
    </location>
</feature>
<dbReference type="Pfam" id="PF00211">
    <property type="entry name" value="Guanylate_cyc"/>
    <property type="match status" value="1"/>
</dbReference>
<dbReference type="EMBL" id="WVRA01000009">
    <property type="protein sequence ID" value="NOE20394.1"/>
    <property type="molecule type" value="Genomic_DNA"/>
</dbReference>
<accession>A0AA91BZR3</accession>
<dbReference type="InterPro" id="IPR027417">
    <property type="entry name" value="P-loop_NTPase"/>
</dbReference>
<dbReference type="GO" id="GO:0005524">
    <property type="term" value="F:ATP binding"/>
    <property type="evidence" value="ECO:0007669"/>
    <property type="project" value="UniProtKB-KW"/>
</dbReference>
<dbReference type="SMART" id="SM00028">
    <property type="entry name" value="TPR"/>
    <property type="match status" value="6"/>
</dbReference>
<dbReference type="InterPro" id="IPR029787">
    <property type="entry name" value="Nucleotide_cyclase"/>
</dbReference>
<comment type="caution">
    <text evidence="5">The sequence shown here is derived from an EMBL/GenBank/DDBJ whole genome shotgun (WGS) entry which is preliminary data.</text>
</comment>
<dbReference type="InterPro" id="IPR001660">
    <property type="entry name" value="SAM"/>
</dbReference>
<evidence type="ECO:0000313" key="5">
    <source>
        <dbReference type="EMBL" id="NOE20394.1"/>
    </source>
</evidence>
<dbReference type="Gene3D" id="1.25.40.10">
    <property type="entry name" value="Tetratricopeptide repeat domain"/>
    <property type="match status" value="2"/>
</dbReference>
<dbReference type="SUPFAM" id="SSF47769">
    <property type="entry name" value="SAM/Pointed domain"/>
    <property type="match status" value="1"/>
</dbReference>
<protein>
    <submittedName>
        <fullName evidence="5">AAA family ATPase</fullName>
    </submittedName>
</protein>
<sequence>MSQDLRGWLSANGLNEYAQAFIDNKIDFSILPDLTAEDLIEIGVTAVGDRRRLLRAIEQLDSSQIATEPEPAAPHEPARRQVTVMFADLTGFTKMSSKLDAEDLHALLNQFFSKVDNVVEKYGGRIDKHIGDAVMAVFGAPISHTNDTERAARAAAEIHAVLPTLSPPLSCHIGISSGQVIASTTGSQSHTEYTVTGDGVNLASRLTDISGGGETLVSHDIQRALGPLFVGESIGVKAIKGLNEPVEVWRLDRLARNIRTRRHKFIGREREMSIFSATFDRCQRHGKGEVHIVLGEPGIGKTHLSEQVAELATSLSYTIHNGVVMDFGAREGHSAIQTVARSILGLEASDGAETGAAVAKEAIAKGWVSPSNAAHLNALLELEQDPGLAEVYAVMDNKTRLRGRRQVLEELLSASSRESPLLIQIEDIHWATPDILAACSHIAAVTRNTPCVLMMTSRAEGDPIDREWQMATDGALVSKLELAPMGEEHVRQLVEEFRAIDRDLLETCVQRAGGNPLFLEQLLRNTDVLKQETVPGSIQGIVQSRLDALDRASRTAIQAASVLGQRFSPEVLNFILGEGHLDTSNLIRSALIREAGPDFMFTHALIRDGSYATLVKSERARLHRQAAQWFEDKDATLRAQHLDRAGANNAAQAYLEAADKLIQAFRFDDASPLIERALELPSPAGVRFDLLCARGETHRLQGLSNEALDEFKDAARLAETDEQIARAHIGLAQAARQASLYQDALEALDTAEAAAQRCGSEEDEAQISYVRGNVYFPLGRNKEALKANERALSLARKLESPRLEVGALSGFGDANFMKASMKTAAGFYTQAAERAREKGLVRDLAANLHNLSVARSYTGDVGQGRADANEAIEISQTYFAFVPECVAQTCLGVAETFLGSLDRALEAFGVSAEIAERVGAKRLEAQALEHLARTQVYAGQVGRARETGLRAVEIALEHGRNFVGPKALSALAMAETDPDEQTRLLKLGSEIIAEGCVGHSHLHFFPDASAVMLARGDWDAALEYADDLAAFTRNEPLPMVDLSIRQTRLLAESGRQSIPLSEHSGFAGMTEHFAAMGITQSLLGRADFLTG</sequence>
<dbReference type="Pfam" id="PF13191">
    <property type="entry name" value="AAA_16"/>
    <property type="match status" value="1"/>
</dbReference>
<dbReference type="GO" id="GO:0005737">
    <property type="term" value="C:cytoplasm"/>
    <property type="evidence" value="ECO:0007669"/>
    <property type="project" value="TreeGrafter"/>
</dbReference>
<dbReference type="InterPro" id="IPR013761">
    <property type="entry name" value="SAM/pointed_sf"/>
</dbReference>
<dbReference type="PANTHER" id="PTHR16305">
    <property type="entry name" value="TESTICULAR SOLUBLE ADENYLYL CYCLASE"/>
    <property type="match status" value="1"/>
</dbReference>
<dbReference type="GO" id="GO:0009190">
    <property type="term" value="P:cyclic nucleotide biosynthetic process"/>
    <property type="evidence" value="ECO:0007669"/>
    <property type="project" value="InterPro"/>
</dbReference>
<proteinExistence type="predicted"/>
<evidence type="ECO:0000259" key="3">
    <source>
        <dbReference type="PROSITE" id="PS50105"/>
    </source>
</evidence>
<keyword evidence="2" id="KW-0067">ATP-binding</keyword>
<evidence type="ECO:0000259" key="4">
    <source>
        <dbReference type="PROSITE" id="PS50125"/>
    </source>
</evidence>
<reference evidence="5" key="1">
    <citation type="submission" date="2019-12" db="EMBL/GenBank/DDBJ databases">
        <title>Ruegeria JWLKs population differentiation of coral mucus and skeleton niches.</title>
        <authorList>
            <person name="Luo D."/>
        </authorList>
    </citation>
    <scope>NUCLEOTIDE SEQUENCE</scope>
    <source>
        <strain evidence="5">HKCCD6181</strain>
    </source>
</reference>
<dbReference type="RefSeq" id="WP_171331693.1">
    <property type="nucleotide sequence ID" value="NZ_WVRA01000009.1"/>
</dbReference>
<evidence type="ECO:0000256" key="1">
    <source>
        <dbReference type="ARBA" id="ARBA00022741"/>
    </source>
</evidence>
<evidence type="ECO:0000256" key="2">
    <source>
        <dbReference type="ARBA" id="ARBA00022840"/>
    </source>
</evidence>
<dbReference type="GO" id="GO:0004016">
    <property type="term" value="F:adenylate cyclase activity"/>
    <property type="evidence" value="ECO:0007669"/>
    <property type="project" value="TreeGrafter"/>
</dbReference>
<dbReference type="InterPro" id="IPR001054">
    <property type="entry name" value="A/G_cyclase"/>
</dbReference>
<dbReference type="Gene3D" id="1.10.150.50">
    <property type="entry name" value="Transcription Factor, Ets-1"/>
    <property type="match status" value="1"/>
</dbReference>
<dbReference type="InterPro" id="IPR041664">
    <property type="entry name" value="AAA_16"/>
</dbReference>
<dbReference type="Gene3D" id="3.30.70.1230">
    <property type="entry name" value="Nucleotide cyclase"/>
    <property type="match status" value="1"/>
</dbReference>
<name>A0AA91BZR3_9RHOB</name>